<feature type="transmembrane region" description="Helical" evidence="1">
    <location>
        <begin position="423"/>
        <end position="441"/>
    </location>
</feature>
<reference evidence="2 3" key="1">
    <citation type="submission" date="2023-12" db="EMBL/GenBank/DDBJ databases">
        <title>Friends and Foes: Symbiotic and Algicidal bacterial influence on Karenia brevis blooms.</title>
        <authorList>
            <person name="Fei C."/>
            <person name="Mohamed A.R."/>
            <person name="Booker A."/>
            <person name="Arshad M."/>
            <person name="Klass S."/>
            <person name="Ahn S."/>
            <person name="Gilbert P.M."/>
            <person name="Heil C.A."/>
            <person name="Martinez J.M."/>
            <person name="Amin S.A."/>
        </authorList>
    </citation>
    <scope>NUCLEOTIDE SEQUENCE [LARGE SCALE GENOMIC DNA]</scope>
    <source>
        <strain evidence="2 3">CE15</strain>
    </source>
</reference>
<comment type="caution">
    <text evidence="2">The sequence shown here is derived from an EMBL/GenBank/DDBJ whole genome shotgun (WGS) entry which is preliminary data.</text>
</comment>
<dbReference type="PANTHER" id="PTHR34219:SF4">
    <property type="entry name" value="PEPSY DOMAIN-CONTAINING PROTEIN"/>
    <property type="match status" value="1"/>
</dbReference>
<protein>
    <submittedName>
        <fullName evidence="2">PepSY-associated TM helix domain-containing protein</fullName>
    </submittedName>
</protein>
<evidence type="ECO:0000313" key="2">
    <source>
        <dbReference type="EMBL" id="MEI4551771.1"/>
    </source>
</evidence>
<dbReference type="Pfam" id="PF03929">
    <property type="entry name" value="PepSY_TM"/>
    <property type="match status" value="1"/>
</dbReference>
<dbReference type="RefSeq" id="WP_336436689.1">
    <property type="nucleotide sequence ID" value="NZ_JBAWKS010000002.1"/>
</dbReference>
<feature type="transmembrane region" description="Helical" evidence="1">
    <location>
        <begin position="491"/>
        <end position="512"/>
    </location>
</feature>
<keyword evidence="1" id="KW-0812">Transmembrane</keyword>
<feature type="transmembrane region" description="Helical" evidence="1">
    <location>
        <begin position="348"/>
        <end position="368"/>
    </location>
</feature>
<organism evidence="2 3">
    <name type="scientific">Pseudoalteromonas spongiae</name>
    <dbReference type="NCBI Taxonomy" id="298657"/>
    <lineage>
        <taxon>Bacteria</taxon>
        <taxon>Pseudomonadati</taxon>
        <taxon>Pseudomonadota</taxon>
        <taxon>Gammaproteobacteria</taxon>
        <taxon>Alteromonadales</taxon>
        <taxon>Pseudoalteromonadaceae</taxon>
        <taxon>Pseudoalteromonas</taxon>
    </lineage>
</organism>
<dbReference type="Proteomes" id="UP001382455">
    <property type="component" value="Unassembled WGS sequence"/>
</dbReference>
<proteinExistence type="predicted"/>
<name>A0ABU8EZW8_9GAMM</name>
<feature type="transmembrane region" description="Helical" evidence="1">
    <location>
        <begin position="142"/>
        <end position="164"/>
    </location>
</feature>
<keyword evidence="3" id="KW-1185">Reference proteome</keyword>
<feature type="transmembrane region" description="Helical" evidence="1">
    <location>
        <begin position="453"/>
        <end position="471"/>
    </location>
</feature>
<accession>A0ABU8EZW8</accession>
<feature type="transmembrane region" description="Helical" evidence="1">
    <location>
        <begin position="198"/>
        <end position="217"/>
    </location>
</feature>
<gene>
    <name evidence="2" type="ORF">WAE96_18995</name>
</gene>
<evidence type="ECO:0000313" key="3">
    <source>
        <dbReference type="Proteomes" id="UP001382455"/>
    </source>
</evidence>
<evidence type="ECO:0000256" key="1">
    <source>
        <dbReference type="SAM" id="Phobius"/>
    </source>
</evidence>
<feature type="transmembrane region" description="Helical" evidence="1">
    <location>
        <begin position="12"/>
        <end position="36"/>
    </location>
</feature>
<dbReference type="EMBL" id="JBAWKS010000002">
    <property type="protein sequence ID" value="MEI4551771.1"/>
    <property type="molecule type" value="Genomic_DNA"/>
</dbReference>
<feature type="transmembrane region" description="Helical" evidence="1">
    <location>
        <begin position="389"/>
        <end position="411"/>
    </location>
</feature>
<keyword evidence="1" id="KW-0472">Membrane</keyword>
<sequence length="534" mass="60341">MKSGFRQSMAWLHTWTGILVSWLLYFIFVTGTLGYFDSEIDAWMAPELPKNTANIETSLTTAQTHLQQYGQDAKEWRVYLPLVRSEPHLQVNYQQINEQGKLSRVSKTLDSESGDVLEHRKTGGGQALYRMHYRLHYLPTRFAYYLVGIFTMFMLLGLVTGIVVHKKIFKEFFTFRSNKGATSWLDGHNLMSVVSLPFHLMITYSGLIMFMFTYVPFVMNASYGLGEQGKKQFFDEYYQRGAPNDAAGIAAAQLPLPVLYQKAQDVLTQHNDTRQSYAMRIYHPNDLNSLAVFSLEQTSPSDDGAKLILHATNGATYAYTPQFEGTRHVQSIFLELHEGIFATLSVRWLYFLTGLTGCAMIASGMILWTTKRRKKALSNPAGLPFSFKLTEGLNIGTVVGLPAAIAVYFIANRLLPVEMASRANWEMHCLFITWLVFLLHACMHSWQNRGAVAWYQQWLMAAVLFALVPITNGLTTERGLITSIKQNDWGFAGFDLVNLGAAVLCMCIATLVKKHRLVNAETAPKEKQRREVAA</sequence>
<keyword evidence="1" id="KW-1133">Transmembrane helix</keyword>
<dbReference type="InterPro" id="IPR005625">
    <property type="entry name" value="PepSY-ass_TM"/>
</dbReference>
<dbReference type="PANTHER" id="PTHR34219">
    <property type="entry name" value="IRON-REGULATED INNER MEMBRANE PROTEIN-RELATED"/>
    <property type="match status" value="1"/>
</dbReference>